<gene>
    <name evidence="2" type="ORF">GTHE00462_LOCUS33459</name>
</gene>
<protein>
    <submittedName>
        <fullName evidence="2">Uncharacterized protein</fullName>
    </submittedName>
</protein>
<proteinExistence type="predicted"/>
<name>A0A7S4PDE1_GUITH</name>
<sequence length="187" mass="20158">MLSSNSLWADMNRDTKTRRAAATEAAQSSEGNFYPPILGCALEARPCEECASNHPCPALMASLNIAERDNALIAADDTAEGGSHTSSGVKHVVAQSERVNQEMFGRRDNEESPSSPSPSPSTASARVSAWFLPSPLQAGRPCVASCGLSSKDAKSTGRKWKSLARRLIFKRGDERAIRAERVAINRR</sequence>
<dbReference type="EMBL" id="HBKN01042755">
    <property type="protein sequence ID" value="CAE2331418.1"/>
    <property type="molecule type" value="Transcribed_RNA"/>
</dbReference>
<accession>A0A7S4PDE1</accession>
<organism evidence="2">
    <name type="scientific">Guillardia theta</name>
    <name type="common">Cryptophyte</name>
    <name type="synonym">Cryptomonas phi</name>
    <dbReference type="NCBI Taxonomy" id="55529"/>
    <lineage>
        <taxon>Eukaryota</taxon>
        <taxon>Cryptophyceae</taxon>
        <taxon>Pyrenomonadales</taxon>
        <taxon>Geminigeraceae</taxon>
        <taxon>Guillardia</taxon>
    </lineage>
</organism>
<dbReference type="AlphaFoldDB" id="A0A7S4PDE1"/>
<evidence type="ECO:0000256" key="1">
    <source>
        <dbReference type="SAM" id="MobiDB-lite"/>
    </source>
</evidence>
<feature type="region of interest" description="Disordered" evidence="1">
    <location>
        <begin position="77"/>
        <end position="125"/>
    </location>
</feature>
<reference evidence="2" key="1">
    <citation type="submission" date="2021-01" db="EMBL/GenBank/DDBJ databases">
        <authorList>
            <person name="Corre E."/>
            <person name="Pelletier E."/>
            <person name="Niang G."/>
            <person name="Scheremetjew M."/>
            <person name="Finn R."/>
            <person name="Kale V."/>
            <person name="Holt S."/>
            <person name="Cochrane G."/>
            <person name="Meng A."/>
            <person name="Brown T."/>
            <person name="Cohen L."/>
        </authorList>
    </citation>
    <scope>NUCLEOTIDE SEQUENCE</scope>
    <source>
        <strain evidence="2">CCMP 2712</strain>
    </source>
</reference>
<evidence type="ECO:0000313" key="2">
    <source>
        <dbReference type="EMBL" id="CAE2331418.1"/>
    </source>
</evidence>